<keyword evidence="2" id="KW-0238">DNA-binding</keyword>
<dbReference type="SMART" id="SM00448">
    <property type="entry name" value="REC"/>
    <property type="match status" value="1"/>
</dbReference>
<name>A0A517YM86_9BACT</name>
<organism evidence="7 8">
    <name type="scientific">Anatilimnocola aggregata</name>
    <dbReference type="NCBI Taxonomy" id="2528021"/>
    <lineage>
        <taxon>Bacteria</taxon>
        <taxon>Pseudomonadati</taxon>
        <taxon>Planctomycetota</taxon>
        <taxon>Planctomycetia</taxon>
        <taxon>Pirellulales</taxon>
        <taxon>Pirellulaceae</taxon>
        <taxon>Anatilimnocola</taxon>
    </lineage>
</organism>
<dbReference type="Pfam" id="PF00196">
    <property type="entry name" value="GerE"/>
    <property type="match status" value="1"/>
</dbReference>
<dbReference type="Gene3D" id="1.10.10.10">
    <property type="entry name" value="Winged helix-like DNA-binding domain superfamily/Winged helix DNA-binding domain"/>
    <property type="match status" value="1"/>
</dbReference>
<evidence type="ECO:0000259" key="6">
    <source>
        <dbReference type="PROSITE" id="PS50110"/>
    </source>
</evidence>
<evidence type="ECO:0000256" key="4">
    <source>
        <dbReference type="PROSITE-ProRule" id="PRU00169"/>
    </source>
</evidence>
<dbReference type="KEGG" id="aagg:ETAA8_64740"/>
<accession>A0A517YM86</accession>
<dbReference type="InterPro" id="IPR000792">
    <property type="entry name" value="Tscrpt_reg_LuxR_C"/>
</dbReference>
<dbReference type="PRINTS" id="PR00038">
    <property type="entry name" value="HTHLUXR"/>
</dbReference>
<evidence type="ECO:0000313" key="8">
    <source>
        <dbReference type="Proteomes" id="UP000315017"/>
    </source>
</evidence>
<sequence>MDHFVCLHIVDANPLSRNSLIQIASQLHWRHQLYESAEAFLARYRPQELECLLISLDQPGMSGLQLIQEVRRRYWSVTIVATHPWPSTAVVVDAMQAGACDFLEQPFDSASLNEKVTRATTGDEQTKRRLRERTTRLTTLSAREREVLDLLLAAATTVCIANRLQISPKTVEKHRTNVMTKLNVGSVPELMKLWLQCTPGALPELPAATRQYVVPMSHLGQMFSSPATIGTT</sequence>
<dbReference type="GO" id="GO:0006355">
    <property type="term" value="P:regulation of DNA-templated transcription"/>
    <property type="evidence" value="ECO:0007669"/>
    <property type="project" value="InterPro"/>
</dbReference>
<dbReference type="PANTHER" id="PTHR44688">
    <property type="entry name" value="DNA-BINDING TRANSCRIPTIONAL ACTIVATOR DEVR_DOSR"/>
    <property type="match status" value="1"/>
</dbReference>
<dbReference type="PROSITE" id="PS50043">
    <property type="entry name" value="HTH_LUXR_2"/>
    <property type="match status" value="1"/>
</dbReference>
<dbReference type="RefSeq" id="WP_145098263.1">
    <property type="nucleotide sequence ID" value="NZ_CP036274.1"/>
</dbReference>
<dbReference type="AlphaFoldDB" id="A0A517YM86"/>
<dbReference type="InterPro" id="IPR016032">
    <property type="entry name" value="Sig_transdc_resp-reg_C-effctor"/>
</dbReference>
<keyword evidence="8" id="KW-1185">Reference proteome</keyword>
<feature type="domain" description="HTH luxR-type" evidence="5">
    <location>
        <begin position="133"/>
        <end position="198"/>
    </location>
</feature>
<dbReference type="OrthoDB" id="271936at2"/>
<dbReference type="GO" id="GO:0003677">
    <property type="term" value="F:DNA binding"/>
    <property type="evidence" value="ECO:0007669"/>
    <property type="project" value="UniProtKB-KW"/>
</dbReference>
<dbReference type="PANTHER" id="PTHR44688:SF16">
    <property type="entry name" value="DNA-BINDING TRANSCRIPTIONAL ACTIVATOR DEVR_DOSR"/>
    <property type="match status" value="1"/>
</dbReference>
<reference evidence="7 8" key="1">
    <citation type="submission" date="2019-02" db="EMBL/GenBank/DDBJ databases">
        <title>Deep-cultivation of Planctomycetes and their phenomic and genomic characterization uncovers novel biology.</title>
        <authorList>
            <person name="Wiegand S."/>
            <person name="Jogler M."/>
            <person name="Boedeker C."/>
            <person name="Pinto D."/>
            <person name="Vollmers J."/>
            <person name="Rivas-Marin E."/>
            <person name="Kohn T."/>
            <person name="Peeters S.H."/>
            <person name="Heuer A."/>
            <person name="Rast P."/>
            <person name="Oberbeckmann S."/>
            <person name="Bunk B."/>
            <person name="Jeske O."/>
            <person name="Meyerdierks A."/>
            <person name="Storesund J.E."/>
            <person name="Kallscheuer N."/>
            <person name="Luecker S."/>
            <person name="Lage O.M."/>
            <person name="Pohl T."/>
            <person name="Merkel B.J."/>
            <person name="Hornburger P."/>
            <person name="Mueller R.-W."/>
            <person name="Bruemmer F."/>
            <person name="Labrenz M."/>
            <person name="Spormann A.M."/>
            <person name="Op den Camp H."/>
            <person name="Overmann J."/>
            <person name="Amann R."/>
            <person name="Jetten M.S.M."/>
            <person name="Mascher T."/>
            <person name="Medema M.H."/>
            <person name="Devos D.P."/>
            <person name="Kaster A.-K."/>
            <person name="Ovreas L."/>
            <person name="Rohde M."/>
            <person name="Galperin M.Y."/>
            <person name="Jogler C."/>
        </authorList>
    </citation>
    <scope>NUCLEOTIDE SEQUENCE [LARGE SCALE GENOMIC DNA]</scope>
    <source>
        <strain evidence="7 8">ETA_A8</strain>
    </source>
</reference>
<dbReference type="Gene3D" id="3.40.50.2300">
    <property type="match status" value="1"/>
</dbReference>
<proteinExistence type="predicted"/>
<dbReference type="InterPro" id="IPR036388">
    <property type="entry name" value="WH-like_DNA-bd_sf"/>
</dbReference>
<dbReference type="Pfam" id="PF00072">
    <property type="entry name" value="Response_reg"/>
    <property type="match status" value="1"/>
</dbReference>
<dbReference type="PROSITE" id="PS50110">
    <property type="entry name" value="RESPONSE_REGULATORY"/>
    <property type="match status" value="1"/>
</dbReference>
<dbReference type="EMBL" id="CP036274">
    <property type="protein sequence ID" value="QDU31321.1"/>
    <property type="molecule type" value="Genomic_DNA"/>
</dbReference>
<evidence type="ECO:0000256" key="1">
    <source>
        <dbReference type="ARBA" id="ARBA00023015"/>
    </source>
</evidence>
<dbReference type="Proteomes" id="UP000315017">
    <property type="component" value="Chromosome"/>
</dbReference>
<dbReference type="SUPFAM" id="SSF52172">
    <property type="entry name" value="CheY-like"/>
    <property type="match status" value="1"/>
</dbReference>
<dbReference type="SUPFAM" id="SSF46894">
    <property type="entry name" value="C-terminal effector domain of the bipartite response regulators"/>
    <property type="match status" value="1"/>
</dbReference>
<keyword evidence="1" id="KW-0805">Transcription regulation</keyword>
<dbReference type="InterPro" id="IPR001789">
    <property type="entry name" value="Sig_transdc_resp-reg_receiver"/>
</dbReference>
<dbReference type="InterPro" id="IPR011006">
    <property type="entry name" value="CheY-like_superfamily"/>
</dbReference>
<comment type="caution">
    <text evidence="4">Lacks conserved residue(s) required for the propagation of feature annotation.</text>
</comment>
<evidence type="ECO:0000256" key="3">
    <source>
        <dbReference type="ARBA" id="ARBA00023163"/>
    </source>
</evidence>
<feature type="domain" description="Response regulatory" evidence="6">
    <location>
        <begin position="6"/>
        <end position="120"/>
    </location>
</feature>
<keyword evidence="3" id="KW-0804">Transcription</keyword>
<dbReference type="SMART" id="SM00421">
    <property type="entry name" value="HTH_LUXR"/>
    <property type="match status" value="1"/>
</dbReference>
<protein>
    <submittedName>
        <fullName evidence="7">Transcriptional regulatory protein FixJ</fullName>
    </submittedName>
</protein>
<evidence type="ECO:0000256" key="2">
    <source>
        <dbReference type="ARBA" id="ARBA00023125"/>
    </source>
</evidence>
<gene>
    <name evidence="7" type="primary">fixJ_3</name>
    <name evidence="7" type="ORF">ETAA8_64740</name>
</gene>
<evidence type="ECO:0000259" key="5">
    <source>
        <dbReference type="PROSITE" id="PS50043"/>
    </source>
</evidence>
<dbReference type="GO" id="GO:0000160">
    <property type="term" value="P:phosphorelay signal transduction system"/>
    <property type="evidence" value="ECO:0007669"/>
    <property type="project" value="InterPro"/>
</dbReference>
<evidence type="ECO:0000313" key="7">
    <source>
        <dbReference type="EMBL" id="QDU31321.1"/>
    </source>
</evidence>
<dbReference type="CDD" id="cd06170">
    <property type="entry name" value="LuxR_C_like"/>
    <property type="match status" value="1"/>
</dbReference>